<feature type="transmembrane region" description="Helical" evidence="8">
    <location>
        <begin position="6"/>
        <end position="25"/>
    </location>
</feature>
<dbReference type="Gene3D" id="3.30.2160.10">
    <property type="entry name" value="Hect, E3 ligase catalytic domain"/>
    <property type="match status" value="1"/>
</dbReference>
<keyword evidence="8" id="KW-0812">Transmembrane</keyword>
<dbReference type="SUPFAM" id="SSF81296">
    <property type="entry name" value="E set domains"/>
    <property type="match status" value="1"/>
</dbReference>
<evidence type="ECO:0000256" key="2">
    <source>
        <dbReference type="ARBA" id="ARBA00004906"/>
    </source>
</evidence>
<dbReference type="InterPro" id="IPR000569">
    <property type="entry name" value="HECT_dom"/>
</dbReference>
<keyword evidence="11" id="KW-1185">Reference proteome</keyword>
<dbReference type="Gene3D" id="2.60.40.10">
    <property type="entry name" value="Immunoglobulins"/>
    <property type="match status" value="1"/>
</dbReference>
<evidence type="ECO:0000256" key="8">
    <source>
        <dbReference type="SAM" id="Phobius"/>
    </source>
</evidence>
<dbReference type="EC" id="2.3.2.26" evidence="3"/>
<feature type="domain" description="HECT" evidence="9">
    <location>
        <begin position="642"/>
        <end position="982"/>
    </location>
</feature>
<dbReference type="Pfam" id="PF00632">
    <property type="entry name" value="HECT"/>
    <property type="match status" value="1"/>
</dbReference>
<accession>A0ABN8PP21</accession>
<evidence type="ECO:0000256" key="4">
    <source>
        <dbReference type="ARBA" id="ARBA00022679"/>
    </source>
</evidence>
<dbReference type="InterPro" id="IPR058738">
    <property type="entry name" value="PH-like_AREL1"/>
</dbReference>
<evidence type="ECO:0000256" key="1">
    <source>
        <dbReference type="ARBA" id="ARBA00000885"/>
    </source>
</evidence>
<dbReference type="InterPro" id="IPR014756">
    <property type="entry name" value="Ig_E-set"/>
</dbReference>
<dbReference type="Gene3D" id="3.30.2410.10">
    <property type="entry name" value="Hect, E3 ligase catalytic domain"/>
    <property type="match status" value="1"/>
</dbReference>
<protein>
    <recommendedName>
        <fullName evidence="3">HECT-type E3 ubiquitin transferase</fullName>
        <ecNumber evidence="3">2.3.2.26</ecNumber>
    </recommendedName>
</protein>
<dbReference type="CDD" id="cd00078">
    <property type="entry name" value="HECTc"/>
    <property type="match status" value="1"/>
</dbReference>
<feature type="repeat" description="Filamin" evidence="6">
    <location>
        <begin position="296"/>
        <end position="332"/>
    </location>
</feature>
<dbReference type="InterPro" id="IPR035983">
    <property type="entry name" value="Hect_E3_ubiquitin_ligase"/>
</dbReference>
<evidence type="ECO:0000256" key="7">
    <source>
        <dbReference type="PROSITE-ProRule" id="PRU00104"/>
    </source>
</evidence>
<feature type="active site" description="Glycyl thioester intermediate" evidence="7">
    <location>
        <position position="949"/>
    </location>
</feature>
<evidence type="ECO:0000256" key="6">
    <source>
        <dbReference type="PROSITE-ProRule" id="PRU00087"/>
    </source>
</evidence>
<evidence type="ECO:0000313" key="10">
    <source>
        <dbReference type="EMBL" id="CAH3147874.1"/>
    </source>
</evidence>
<dbReference type="SUPFAM" id="SSF56204">
    <property type="entry name" value="Hect, E3 ligase catalytic domain"/>
    <property type="match status" value="1"/>
</dbReference>
<proteinExistence type="predicted"/>
<dbReference type="PANTHER" id="PTHR11254:SF340">
    <property type="entry name" value="APOPTOSIS-RESISTANT E3 UBIQUITIN PROTEIN LIGASE 1"/>
    <property type="match status" value="1"/>
</dbReference>
<name>A0ABN8PP21_9CNID</name>
<dbReference type="InterPro" id="IPR050409">
    <property type="entry name" value="E3_ubiq-protein_ligase"/>
</dbReference>
<dbReference type="Gene3D" id="3.90.1750.10">
    <property type="entry name" value="Hect, E3 ligase catalytic domains"/>
    <property type="match status" value="1"/>
</dbReference>
<comment type="pathway">
    <text evidence="2">Protein modification; protein ubiquitination.</text>
</comment>
<reference evidence="10 11" key="1">
    <citation type="submission" date="2022-05" db="EMBL/GenBank/DDBJ databases">
        <authorList>
            <consortium name="Genoscope - CEA"/>
            <person name="William W."/>
        </authorList>
    </citation>
    <scope>NUCLEOTIDE SEQUENCE [LARGE SCALE GENOMIC DNA]</scope>
</reference>
<keyword evidence="4" id="KW-0808">Transferase</keyword>
<dbReference type="PANTHER" id="PTHR11254">
    <property type="entry name" value="HECT DOMAIN UBIQUITIN-PROTEIN LIGASE"/>
    <property type="match status" value="1"/>
</dbReference>
<dbReference type="InterPro" id="IPR013783">
    <property type="entry name" value="Ig-like_fold"/>
</dbReference>
<comment type="caution">
    <text evidence="10">The sequence shown here is derived from an EMBL/GenBank/DDBJ whole genome shotgun (WGS) entry which is preliminary data.</text>
</comment>
<comment type="catalytic activity">
    <reaction evidence="1">
        <text>S-ubiquitinyl-[E2 ubiquitin-conjugating enzyme]-L-cysteine + [acceptor protein]-L-lysine = [E2 ubiquitin-conjugating enzyme]-L-cysteine + N(6)-ubiquitinyl-[acceptor protein]-L-lysine.</text>
        <dbReference type="EC" id="2.3.2.26"/>
    </reaction>
</comment>
<sequence>MIRQLAVFVLGLGFFLYRVQVYFALRQEKAELRSFLKENDLLDYEVKLHKFGIISKAKFASLDAHRFLVLHGSFWGFFTFNSEKERLELSAQKAKHELQLLFWLQQLDLESKYTRLISLGINSVESLVSNLSTIKLEQTVFSDDDFTKLQAAINSWDGESCVDSFPAKSAIAVGFSFSWWTIKLLGKMFLYTLTTVICLVIFCVGFSRLKTKSQQHQSSFMRYMLGLTLEPRLTKVKWDWEDPHIVGESMSFFLKFYRMNFTPYPISEADYVLVEIMHDNTFIVSSREYGGQKWGDSNMMKISFTVREAGTYKISVLARGTPIKGSPFTKTFLPGNVDPVKCSILEGGSILEVQQGIYTPLTVEARDKFGNICPLSEQDVHSYSVEVTKIGSKIKTDPELVILPDGNDKNYILHIKLDSEGCFNAVVRYNKLSLSQGQFTIISLNAKEIDQVNKNIKRQCWNVWFEAFLLTRDESLLTLPTPTPSNPGQLIASPTNTPLAWNGSALKKSQKVYCYITKKQLLIKEFYVKIIPHRLYGFRVRPTTKIILHPPDTNAEHPIFTVDDGAQPPVTVMCKERNVLVATFSRLLLTRIGGSESFKDKQDFFYRELVVYHGKKAGEVNLRIDRHKLLESSYQATVKTLYSSDWLRLFHITFKGEIGVDWGGLRREWVELLCKALFSHESGFFTRFNADDPQALVHPNPKRPVGMKLKFYEFAGRIVGKCLYESALGSGRRLNVKARFTRSFLAQLLGLRVCYRYFESDDKQLYRSKIKYIEETDPEDLGLVFAEEEYDMQGRLEKMVELKPGGAQIPVTESNKKEYLDLLAQYRLSSSVKQEIEAFAKGLNEMVPDSLLSVFDEYELELLMCGTGNISVSDFRQNHSVINSGMSFGKTLDWFWTIVTSFTQEELARLVQFITGSSQLPPGGFAELSPPIQISSAPTTDALPTAHTCFNQLCLPSYSSFKEMQKKLLLAINEGSEGFGFA</sequence>
<evidence type="ECO:0000256" key="3">
    <source>
        <dbReference type="ARBA" id="ARBA00012485"/>
    </source>
</evidence>
<dbReference type="InterPro" id="IPR017868">
    <property type="entry name" value="Filamin/ABP280_repeat-like"/>
</dbReference>
<evidence type="ECO:0000313" key="11">
    <source>
        <dbReference type="Proteomes" id="UP001159405"/>
    </source>
</evidence>
<keyword evidence="5 7" id="KW-0833">Ubl conjugation pathway</keyword>
<dbReference type="Pfam" id="PF25916">
    <property type="entry name" value="AREL1_PH-like"/>
    <property type="match status" value="1"/>
</dbReference>
<evidence type="ECO:0000259" key="9">
    <source>
        <dbReference type="PROSITE" id="PS50237"/>
    </source>
</evidence>
<dbReference type="EMBL" id="CALNXK010000082">
    <property type="protein sequence ID" value="CAH3147874.1"/>
    <property type="molecule type" value="Genomic_DNA"/>
</dbReference>
<dbReference type="PROSITE" id="PS50194">
    <property type="entry name" value="FILAMIN_REPEAT"/>
    <property type="match status" value="1"/>
</dbReference>
<dbReference type="Proteomes" id="UP001159405">
    <property type="component" value="Unassembled WGS sequence"/>
</dbReference>
<keyword evidence="8" id="KW-0472">Membrane</keyword>
<keyword evidence="8" id="KW-1133">Transmembrane helix</keyword>
<gene>
    <name evidence="10" type="ORF">PLOB_00046297</name>
</gene>
<evidence type="ECO:0000256" key="5">
    <source>
        <dbReference type="ARBA" id="ARBA00022786"/>
    </source>
</evidence>
<dbReference type="SMART" id="SM00119">
    <property type="entry name" value="HECTc"/>
    <property type="match status" value="1"/>
</dbReference>
<organism evidence="10 11">
    <name type="scientific">Porites lobata</name>
    <dbReference type="NCBI Taxonomy" id="104759"/>
    <lineage>
        <taxon>Eukaryota</taxon>
        <taxon>Metazoa</taxon>
        <taxon>Cnidaria</taxon>
        <taxon>Anthozoa</taxon>
        <taxon>Hexacorallia</taxon>
        <taxon>Scleractinia</taxon>
        <taxon>Fungiina</taxon>
        <taxon>Poritidae</taxon>
        <taxon>Porites</taxon>
    </lineage>
</organism>
<dbReference type="PROSITE" id="PS50237">
    <property type="entry name" value="HECT"/>
    <property type="match status" value="1"/>
</dbReference>